<dbReference type="InterPro" id="IPR036770">
    <property type="entry name" value="Ankyrin_rpt-contain_sf"/>
</dbReference>
<keyword evidence="2" id="KW-1185">Reference proteome</keyword>
<dbReference type="STRING" id="1051891.A0A0C3QFQ8"/>
<proteinExistence type="predicted"/>
<reference evidence="2" key="2">
    <citation type="submission" date="2015-01" db="EMBL/GenBank/DDBJ databases">
        <title>Evolutionary Origins and Diversification of the Mycorrhizal Mutualists.</title>
        <authorList>
            <consortium name="DOE Joint Genome Institute"/>
            <consortium name="Mycorrhizal Genomics Consortium"/>
            <person name="Kohler A."/>
            <person name="Kuo A."/>
            <person name="Nagy L.G."/>
            <person name="Floudas D."/>
            <person name="Copeland A."/>
            <person name="Barry K.W."/>
            <person name="Cichocki N."/>
            <person name="Veneault-Fourrey C."/>
            <person name="LaButti K."/>
            <person name="Lindquist E.A."/>
            <person name="Lipzen A."/>
            <person name="Lundell T."/>
            <person name="Morin E."/>
            <person name="Murat C."/>
            <person name="Riley R."/>
            <person name="Ohm R."/>
            <person name="Sun H."/>
            <person name="Tunlid A."/>
            <person name="Henrissat B."/>
            <person name="Grigoriev I.V."/>
            <person name="Hibbett D.S."/>
            <person name="Martin F."/>
        </authorList>
    </citation>
    <scope>NUCLEOTIDE SEQUENCE [LARGE SCALE GENOMIC DNA]</scope>
    <source>
        <strain evidence="2">MUT 4182</strain>
    </source>
</reference>
<evidence type="ECO:0000313" key="2">
    <source>
        <dbReference type="Proteomes" id="UP000054248"/>
    </source>
</evidence>
<evidence type="ECO:0000313" key="1">
    <source>
        <dbReference type="EMBL" id="KIO24986.1"/>
    </source>
</evidence>
<gene>
    <name evidence="1" type="ORF">M407DRAFT_25631</name>
</gene>
<dbReference type="Gene3D" id="1.25.40.20">
    <property type="entry name" value="Ankyrin repeat-containing domain"/>
    <property type="match status" value="1"/>
</dbReference>
<dbReference type="SMART" id="SM00248">
    <property type="entry name" value="ANK"/>
    <property type="match status" value="4"/>
</dbReference>
<protein>
    <submittedName>
        <fullName evidence="1">Uncharacterized protein</fullName>
    </submittedName>
</protein>
<dbReference type="HOGENOM" id="CLU_490190_0_0_1"/>
<sequence length="665" mass="73903">MWPFKQLLKEDDDETLKQMKQSENAITFIDNDDDSDADSCASGETEKRPVGYTNLAKRFHTVSVKVKPNQLLSYDTKWATESTSASDASAGFASPITLAVLEKDVEAFNQIADMMEGLEDPMSIPPHLQHTIMATDSPEMLDAFIRRTGYGLSLPSPKAQEFMEDVARVQHHGGDGDGYKIYPGLDVDGKKRMDLAGQVDLSDLYYAVRGDPVPIAWYAASKQATDILEYLNGPKSIEAYKFYAETKETILAKRLAEVLKNTEDFPQMTGFYVSRLGETPVLAAVWNPAKPDRIFPTLKKLMELQPRLTADGARLQVKPGRKSALLLLCTTMAPIEAFDWMLANGADPLVRDERGWNILHLLFNSDKINWALIEHVLNKLSTDVTEALMAQQSRTQRNTPFAIAVKKNNLKLVELLLRTVKNALVPTLILRDCTGATPFHSAILNGWSKTVSHLISIGPQEMLYMENGVGSTPMEITRLQFLTQALRGLLTPLILPDGFSTRGIDNLSLTATPGMRERDREEVKSLRRVIAGIKSSGSLARKPELLKVLSDFADRSEQEFAIWETQNPKEEVQSTRPTSNNGQHLCDVKATFDIVSKVAVGVHQRQLVHLRDVQLAVLTAVERRNWVPGGWGGVSGEAPLDQMQDISPSVILGFLDIDSDVTTHY</sequence>
<dbReference type="SUPFAM" id="SSF48403">
    <property type="entry name" value="Ankyrin repeat"/>
    <property type="match status" value="1"/>
</dbReference>
<organism evidence="1 2">
    <name type="scientific">Tulasnella calospora MUT 4182</name>
    <dbReference type="NCBI Taxonomy" id="1051891"/>
    <lineage>
        <taxon>Eukaryota</taxon>
        <taxon>Fungi</taxon>
        <taxon>Dikarya</taxon>
        <taxon>Basidiomycota</taxon>
        <taxon>Agaricomycotina</taxon>
        <taxon>Agaricomycetes</taxon>
        <taxon>Cantharellales</taxon>
        <taxon>Tulasnellaceae</taxon>
        <taxon>Tulasnella</taxon>
    </lineage>
</organism>
<name>A0A0C3QFQ8_9AGAM</name>
<reference evidence="1 2" key="1">
    <citation type="submission" date="2014-04" db="EMBL/GenBank/DDBJ databases">
        <authorList>
            <consortium name="DOE Joint Genome Institute"/>
            <person name="Kuo A."/>
            <person name="Girlanda M."/>
            <person name="Perotto S."/>
            <person name="Kohler A."/>
            <person name="Nagy L.G."/>
            <person name="Floudas D."/>
            <person name="Copeland A."/>
            <person name="Barry K.W."/>
            <person name="Cichocki N."/>
            <person name="Veneault-Fourrey C."/>
            <person name="LaButti K."/>
            <person name="Lindquist E.A."/>
            <person name="Lipzen A."/>
            <person name="Lundell T."/>
            <person name="Morin E."/>
            <person name="Murat C."/>
            <person name="Sun H."/>
            <person name="Tunlid A."/>
            <person name="Henrissat B."/>
            <person name="Grigoriev I.V."/>
            <person name="Hibbett D.S."/>
            <person name="Martin F."/>
            <person name="Nordberg H.P."/>
            <person name="Cantor M.N."/>
            <person name="Hua S.X."/>
        </authorList>
    </citation>
    <scope>NUCLEOTIDE SEQUENCE [LARGE SCALE GENOMIC DNA]</scope>
    <source>
        <strain evidence="1 2">MUT 4182</strain>
    </source>
</reference>
<dbReference type="EMBL" id="KN823050">
    <property type="protein sequence ID" value="KIO24986.1"/>
    <property type="molecule type" value="Genomic_DNA"/>
</dbReference>
<dbReference type="Proteomes" id="UP000054248">
    <property type="component" value="Unassembled WGS sequence"/>
</dbReference>
<accession>A0A0C3QFQ8</accession>
<dbReference type="OrthoDB" id="539213at2759"/>
<dbReference type="AlphaFoldDB" id="A0A0C3QFQ8"/>
<dbReference type="InterPro" id="IPR002110">
    <property type="entry name" value="Ankyrin_rpt"/>
</dbReference>